<feature type="region of interest" description="Disordered" evidence="1">
    <location>
        <begin position="149"/>
        <end position="245"/>
    </location>
</feature>
<evidence type="ECO:0000256" key="2">
    <source>
        <dbReference type="SAM" id="Phobius"/>
    </source>
</evidence>
<organism evidence="4">
    <name type="scientific">Micromonas pusilla (strain CCMP1545)</name>
    <name type="common">Picoplanktonic green alga</name>
    <dbReference type="NCBI Taxonomy" id="564608"/>
    <lineage>
        <taxon>Eukaryota</taxon>
        <taxon>Viridiplantae</taxon>
        <taxon>Chlorophyta</taxon>
        <taxon>Mamiellophyceae</taxon>
        <taxon>Mamiellales</taxon>
        <taxon>Mamiellaceae</taxon>
        <taxon>Micromonas</taxon>
    </lineage>
</organism>
<name>C1MTJ4_MICPC</name>
<dbReference type="Proteomes" id="UP000001876">
    <property type="component" value="Unassembled WGS sequence"/>
</dbReference>
<evidence type="ECO:0000313" key="4">
    <source>
        <dbReference type="Proteomes" id="UP000001876"/>
    </source>
</evidence>
<keyword evidence="2" id="KW-1133">Transmembrane helix</keyword>
<gene>
    <name evidence="3" type="ORF">MICPUCDRAFT_58094</name>
</gene>
<dbReference type="AlphaFoldDB" id="C1MTJ4"/>
<dbReference type="OrthoDB" id="407403at2759"/>
<keyword evidence="4" id="KW-1185">Reference proteome</keyword>
<feature type="region of interest" description="Disordered" evidence="1">
    <location>
        <begin position="1"/>
        <end position="23"/>
    </location>
</feature>
<evidence type="ECO:0000313" key="3">
    <source>
        <dbReference type="EMBL" id="EEH56955.1"/>
    </source>
</evidence>
<dbReference type="KEGG" id="mpp:MICPUCDRAFT_58094"/>
<dbReference type="RefSeq" id="XP_003058500.1">
    <property type="nucleotide sequence ID" value="XM_003058454.1"/>
</dbReference>
<feature type="compositionally biased region" description="Polar residues" evidence="1">
    <location>
        <begin position="416"/>
        <end position="431"/>
    </location>
</feature>
<accession>C1MTJ4</accession>
<sequence length="431" mass="45079">MATRGATPTAGFRAYAKPRGGRPVARRPGVRVALLAGLAAVLTLALAWAAFGRGGDDGSRVVRISSRDAAGEGGGASTRAARIADAASAATASFVPFKRAKKRAGGAAPGAGRAGRAGAIDASGAATNATDAVARHFSRDTPHRFTAEDAAAARKRKEEHAGGTKEYDAAAPEEEENAAETTTTTTTTTTRAAEDEATTTTTTTATTTDAPPPPPPPPPSPQSPSRPPPRSRHRPRDASSNSVGFLLQMAREPKASLEIVKATRERYPSAPIRVVSDAGYDCSRMCEIYACNFTLDPTASGYGGKGDVMVWLQRLAVAAEAMNTTWMVYLEDDVSWNAPGPGGIRRWPRDGVDAGGVDDRGWGTPMTPALSRELAKRAGGKRPREHYGLCGGSVLRVDALLRAVGATTREDLKTFQARSPHTGPHTTASAW</sequence>
<feature type="compositionally biased region" description="Pro residues" evidence="1">
    <location>
        <begin position="210"/>
        <end position="228"/>
    </location>
</feature>
<reference evidence="3 4" key="1">
    <citation type="journal article" date="2009" name="Science">
        <title>Green evolution and dynamic adaptations revealed by genomes of the marine picoeukaryotes Micromonas.</title>
        <authorList>
            <person name="Worden A.Z."/>
            <person name="Lee J.H."/>
            <person name="Mock T."/>
            <person name="Rouze P."/>
            <person name="Simmons M.P."/>
            <person name="Aerts A.L."/>
            <person name="Allen A.E."/>
            <person name="Cuvelier M.L."/>
            <person name="Derelle E."/>
            <person name="Everett M.V."/>
            <person name="Foulon E."/>
            <person name="Grimwood J."/>
            <person name="Gundlach H."/>
            <person name="Henrissat B."/>
            <person name="Napoli C."/>
            <person name="McDonald S.M."/>
            <person name="Parker M.S."/>
            <person name="Rombauts S."/>
            <person name="Salamov A."/>
            <person name="Von Dassow P."/>
            <person name="Badger J.H."/>
            <person name="Coutinho P.M."/>
            <person name="Demir E."/>
            <person name="Dubchak I."/>
            <person name="Gentemann C."/>
            <person name="Eikrem W."/>
            <person name="Gready J.E."/>
            <person name="John U."/>
            <person name="Lanier W."/>
            <person name="Lindquist E.A."/>
            <person name="Lucas S."/>
            <person name="Mayer K.F."/>
            <person name="Moreau H."/>
            <person name="Not F."/>
            <person name="Otillar R."/>
            <person name="Panaud O."/>
            <person name="Pangilinan J."/>
            <person name="Paulsen I."/>
            <person name="Piegu B."/>
            <person name="Poliakov A."/>
            <person name="Robbens S."/>
            <person name="Schmutz J."/>
            <person name="Toulza E."/>
            <person name="Wyss T."/>
            <person name="Zelensky A."/>
            <person name="Zhou K."/>
            <person name="Armbrust E.V."/>
            <person name="Bhattacharya D."/>
            <person name="Goodenough U.W."/>
            <person name="Van de Peer Y."/>
            <person name="Grigoriev I.V."/>
        </authorList>
    </citation>
    <scope>NUCLEOTIDE SEQUENCE [LARGE SCALE GENOMIC DNA]</scope>
    <source>
        <strain evidence="3 4">CCMP1545</strain>
    </source>
</reference>
<feature type="compositionally biased region" description="Low complexity" evidence="1">
    <location>
        <begin position="179"/>
        <end position="191"/>
    </location>
</feature>
<dbReference type="GeneID" id="9684313"/>
<dbReference type="OMA" id="ESAETEW"/>
<keyword evidence="2" id="KW-0472">Membrane</keyword>
<feature type="region of interest" description="Disordered" evidence="1">
    <location>
        <begin position="412"/>
        <end position="431"/>
    </location>
</feature>
<dbReference type="EMBL" id="GG663739">
    <property type="protein sequence ID" value="EEH56955.1"/>
    <property type="molecule type" value="Genomic_DNA"/>
</dbReference>
<feature type="transmembrane region" description="Helical" evidence="2">
    <location>
        <begin position="32"/>
        <end position="51"/>
    </location>
</feature>
<feature type="compositionally biased region" description="Basic and acidic residues" evidence="1">
    <location>
        <begin position="156"/>
        <end position="168"/>
    </location>
</feature>
<feature type="compositionally biased region" description="Low complexity" evidence="1">
    <location>
        <begin position="198"/>
        <end position="209"/>
    </location>
</feature>
<keyword evidence="2" id="KW-0812">Transmembrane</keyword>
<evidence type="ECO:0000256" key="1">
    <source>
        <dbReference type="SAM" id="MobiDB-lite"/>
    </source>
</evidence>
<protein>
    <submittedName>
        <fullName evidence="3">Predicted protein</fullName>
    </submittedName>
</protein>
<proteinExistence type="predicted"/>